<organism evidence="1 2">
    <name type="scientific">Paracoccus yeei</name>
    <dbReference type="NCBI Taxonomy" id="147645"/>
    <lineage>
        <taxon>Bacteria</taxon>
        <taxon>Pseudomonadati</taxon>
        <taxon>Pseudomonadota</taxon>
        <taxon>Alphaproteobacteria</taxon>
        <taxon>Rhodobacterales</taxon>
        <taxon>Paracoccaceae</taxon>
        <taxon>Paracoccus</taxon>
    </lineage>
</organism>
<dbReference type="InterPro" id="IPR016071">
    <property type="entry name" value="Staphylococal_nuclease_OB-fold"/>
</dbReference>
<sequence>MRRGLVLMAVVALQFATPVIAGHVAGRASVIDGDTIEIRFQRIRISGVDAPEAGQVCYSPSGRQWRCGQRAALMLADHLGAGPVSCRTEGQDRYGRWLARCTAHGRDLGEWLVRNGWAVPYFDRNHAYAEAQRAAMASKSGLWAGQFILPKDWRKLQRN</sequence>
<dbReference type="Proteomes" id="UP000191257">
    <property type="component" value="Plasmid unnamed7"/>
</dbReference>
<keyword evidence="2" id="KW-1185">Reference proteome</keyword>
<name>A0A1V0GZK1_9RHOB</name>
<dbReference type="KEGG" id="pye:A6J80_23400"/>
<dbReference type="InterPro" id="IPR035437">
    <property type="entry name" value="SNase_OB-fold_sf"/>
</dbReference>
<dbReference type="OrthoDB" id="9805504at2"/>
<evidence type="ECO:0000313" key="1">
    <source>
        <dbReference type="EMBL" id="ARC39210.1"/>
    </source>
</evidence>
<dbReference type="SUPFAM" id="SSF50199">
    <property type="entry name" value="Staphylococcal nuclease"/>
    <property type="match status" value="1"/>
</dbReference>
<protein>
    <submittedName>
        <fullName evidence="1">Thermonuclease family protein</fullName>
    </submittedName>
</protein>
<dbReference type="EMBL" id="CP020447">
    <property type="protein sequence ID" value="ARC39210.1"/>
    <property type="molecule type" value="Genomic_DNA"/>
</dbReference>
<dbReference type="Gene3D" id="2.40.50.90">
    <property type="match status" value="1"/>
</dbReference>
<dbReference type="RefSeq" id="WP_080623427.1">
    <property type="nucleotide sequence ID" value="NZ_CBCSFT010000115.1"/>
</dbReference>
<gene>
    <name evidence="1" type="ORF">A6J80_23400</name>
</gene>
<proteinExistence type="predicted"/>
<reference evidence="1" key="1">
    <citation type="submission" date="2017-12" db="EMBL/GenBank/DDBJ databases">
        <title>FDA dAtabase for Regulatory Grade micrObial Sequences (FDA-ARGOS): Supporting development and validation of Infectious Disease Dx tests.</title>
        <authorList>
            <person name="Campos J."/>
            <person name="Goldberg B."/>
            <person name="Tallon L."/>
            <person name="Sadzewicz L."/>
            <person name="Sengamalay N."/>
            <person name="Ott S."/>
            <person name="Godinez A."/>
            <person name="Nagaraj S."/>
            <person name="Vyas G."/>
            <person name="Aluvathingal J."/>
            <person name="Nadendla S."/>
            <person name="Geyer C."/>
            <person name="Nandy P."/>
            <person name="Hobson J."/>
            <person name="Sichtig H."/>
        </authorList>
    </citation>
    <scope>NUCLEOTIDE SEQUENCE</scope>
    <source>
        <strain evidence="1">FDAARGOS_252</strain>
        <plasmid evidence="1">unnamed7</plasmid>
    </source>
</reference>
<dbReference type="PANTHER" id="PTHR12302:SF26">
    <property type="entry name" value="BLR1266 PROTEIN"/>
    <property type="match status" value="1"/>
</dbReference>
<accession>A0A1V0GZK1</accession>
<dbReference type="AlphaFoldDB" id="A0A1V0GZK1"/>
<dbReference type="Pfam" id="PF00565">
    <property type="entry name" value="SNase"/>
    <property type="match status" value="1"/>
</dbReference>
<geneLocation type="plasmid" evidence="1 2">
    <name>unnamed7</name>
</geneLocation>
<dbReference type="SMART" id="SM00318">
    <property type="entry name" value="SNc"/>
    <property type="match status" value="1"/>
</dbReference>
<evidence type="ECO:0000313" key="2">
    <source>
        <dbReference type="Proteomes" id="UP000191257"/>
    </source>
</evidence>
<dbReference type="PANTHER" id="PTHR12302">
    <property type="entry name" value="EBNA2 BINDING PROTEIN P100"/>
    <property type="match status" value="1"/>
</dbReference>
<keyword evidence="1" id="KW-0614">Plasmid</keyword>
<dbReference type="PROSITE" id="PS50830">
    <property type="entry name" value="TNASE_3"/>
    <property type="match status" value="1"/>
</dbReference>